<dbReference type="EMBL" id="AP017312">
    <property type="protein sequence ID" value="BAU26825.1"/>
    <property type="molecule type" value="Genomic_DNA"/>
</dbReference>
<dbReference type="Proteomes" id="UP000217696">
    <property type="component" value="Chromosome"/>
</dbReference>
<dbReference type="InterPro" id="IPR025453">
    <property type="entry name" value="DUF4309"/>
</dbReference>
<gene>
    <name evidence="1" type="ORF">CB4_00994</name>
</gene>
<sequence length="173" mass="19183">MKLLKKLTISAVICSFTLLSVMPVPTTSVSAATKKTSKITINKDFVTNAKKGVLKGTPFPIGTPLSTVIAKLGKAKNVDSIDGSYYYMYPSFTYYSGLDKKKITGVTIYDNSFNTINVNGVKKVFGKPSDEGIDEEVEDGGYILYYLYPKYKLLVTTDKTTKKVISFSLLYRY</sequence>
<proteinExistence type="predicted"/>
<protein>
    <submittedName>
        <fullName evidence="1">Uncharacterized protein</fullName>
    </submittedName>
</protein>
<accession>A0A0U4WDF7</accession>
<evidence type="ECO:0000313" key="1">
    <source>
        <dbReference type="EMBL" id="BAU26825.1"/>
    </source>
</evidence>
<reference evidence="1 2" key="1">
    <citation type="submission" date="2015-12" db="EMBL/GenBank/DDBJ databases">
        <title>Genome sequence of Aneurinibacillus soli.</title>
        <authorList>
            <person name="Lee J.S."/>
            <person name="Lee K.C."/>
            <person name="Kim K.K."/>
            <person name="Lee B.W."/>
        </authorList>
    </citation>
    <scope>NUCLEOTIDE SEQUENCE [LARGE SCALE GENOMIC DNA]</scope>
    <source>
        <strain evidence="1 2">CB4</strain>
    </source>
</reference>
<organism evidence="1 2">
    <name type="scientific">Aneurinibacillus soli</name>
    <dbReference type="NCBI Taxonomy" id="1500254"/>
    <lineage>
        <taxon>Bacteria</taxon>
        <taxon>Bacillati</taxon>
        <taxon>Bacillota</taxon>
        <taxon>Bacilli</taxon>
        <taxon>Bacillales</taxon>
        <taxon>Paenibacillaceae</taxon>
        <taxon>Aneurinibacillus group</taxon>
        <taxon>Aneurinibacillus</taxon>
    </lineage>
</organism>
<keyword evidence="2" id="KW-1185">Reference proteome</keyword>
<dbReference type="Pfam" id="PF14172">
    <property type="entry name" value="DUF4309"/>
    <property type="match status" value="1"/>
</dbReference>
<evidence type="ECO:0000313" key="2">
    <source>
        <dbReference type="Proteomes" id="UP000217696"/>
    </source>
</evidence>
<dbReference type="KEGG" id="asoc:CB4_00994"/>
<name>A0A0U4WDF7_9BACL</name>
<dbReference type="AlphaFoldDB" id="A0A0U4WDF7"/>
<dbReference type="RefSeq" id="WP_096463828.1">
    <property type="nucleotide sequence ID" value="NZ_AP017312.1"/>
</dbReference>